<dbReference type="EMBL" id="JARPOI010000015">
    <property type="protein sequence ID" value="KAJ9153760.1"/>
    <property type="molecule type" value="Genomic_DNA"/>
</dbReference>
<keyword evidence="4" id="KW-1185">Reference proteome</keyword>
<evidence type="ECO:0000313" key="3">
    <source>
        <dbReference type="EMBL" id="KAJ9153760.1"/>
    </source>
</evidence>
<dbReference type="Proteomes" id="UP001174677">
    <property type="component" value="Chromosome 15"/>
</dbReference>
<name>A0ABQ9L279_HEVBR</name>
<dbReference type="InterPro" id="IPR044816">
    <property type="entry name" value="BURP"/>
</dbReference>
<sequence>MEQSHLLTTFALLFCIIFLKGSNASLPAKLYWQSMLPNTPLPKVLKDLLQPDAGNRSAFSEVDVVAEPGTNSGRRATYGVGHWEENKKFEQKEIFNTTTIYFLQDGLHPDKKMKLTFTKSTNGSNFLPRKIAETLPFSSNKLPEILNYFAIEPTSKEAQILKHTIAECEAPSIRGEHKYFQVLSNEAEQEKKEKGYTIFKGVKMMGDNQIACQKEIYPYAVYMVPLMGGDGSKAKAIVVCHLNTTAWNPEHFAFQVLKVKPGPPVCHFLDSDTIVWVPN</sequence>
<keyword evidence="1" id="KW-0732">Signal</keyword>
<feature type="signal peptide" evidence="1">
    <location>
        <begin position="1"/>
        <end position="24"/>
    </location>
</feature>
<dbReference type="PANTHER" id="PTHR31236">
    <property type="entry name" value="BURP DOMAIN PROTEIN USPL1-LIKE"/>
    <property type="match status" value="1"/>
</dbReference>
<dbReference type="PANTHER" id="PTHR31236:SF28">
    <property type="entry name" value="BURP DOMAIN-CONTAINING PROTEIN"/>
    <property type="match status" value="1"/>
</dbReference>
<comment type="caution">
    <text evidence="3">The sequence shown here is derived from an EMBL/GenBank/DDBJ whole genome shotgun (WGS) entry which is preliminary data.</text>
</comment>
<proteinExistence type="predicted"/>
<feature type="domain" description="BURP" evidence="2">
    <location>
        <begin position="101"/>
        <end position="279"/>
    </location>
</feature>
<evidence type="ECO:0000259" key="2">
    <source>
        <dbReference type="PROSITE" id="PS51277"/>
    </source>
</evidence>
<dbReference type="InterPro" id="IPR004873">
    <property type="entry name" value="BURP_dom"/>
</dbReference>
<evidence type="ECO:0000256" key="1">
    <source>
        <dbReference type="SAM" id="SignalP"/>
    </source>
</evidence>
<dbReference type="SMART" id="SM01045">
    <property type="entry name" value="BURP"/>
    <property type="match status" value="1"/>
</dbReference>
<dbReference type="Pfam" id="PF03181">
    <property type="entry name" value="BURP"/>
    <property type="match status" value="2"/>
</dbReference>
<accession>A0ABQ9L279</accession>
<organism evidence="3 4">
    <name type="scientific">Hevea brasiliensis</name>
    <name type="common">Para rubber tree</name>
    <name type="synonym">Siphonia brasiliensis</name>
    <dbReference type="NCBI Taxonomy" id="3981"/>
    <lineage>
        <taxon>Eukaryota</taxon>
        <taxon>Viridiplantae</taxon>
        <taxon>Streptophyta</taxon>
        <taxon>Embryophyta</taxon>
        <taxon>Tracheophyta</taxon>
        <taxon>Spermatophyta</taxon>
        <taxon>Magnoliopsida</taxon>
        <taxon>eudicotyledons</taxon>
        <taxon>Gunneridae</taxon>
        <taxon>Pentapetalae</taxon>
        <taxon>rosids</taxon>
        <taxon>fabids</taxon>
        <taxon>Malpighiales</taxon>
        <taxon>Euphorbiaceae</taxon>
        <taxon>Crotonoideae</taxon>
        <taxon>Micrandreae</taxon>
        <taxon>Hevea</taxon>
    </lineage>
</organism>
<feature type="chain" id="PRO_5046581149" description="BURP domain-containing protein" evidence="1">
    <location>
        <begin position="25"/>
        <end position="279"/>
    </location>
</feature>
<reference evidence="3 4" key="1">
    <citation type="journal article" date="2023" name="Plant Biotechnol. J.">
        <title>Chromosome-level wild Hevea brasiliensis genome provides new tools for genomic-assisted breeding and valuable loci to elevate rubber yield.</title>
        <authorList>
            <person name="Cheng H."/>
            <person name="Song X."/>
            <person name="Hu Y."/>
            <person name="Wu T."/>
            <person name="Yang Q."/>
            <person name="An Z."/>
            <person name="Feng S."/>
            <person name="Deng Z."/>
            <person name="Wu W."/>
            <person name="Zeng X."/>
            <person name="Tu M."/>
            <person name="Wang X."/>
            <person name="Huang H."/>
        </authorList>
    </citation>
    <scope>NUCLEOTIDE SEQUENCE [LARGE SCALE GENOMIC DNA]</scope>
    <source>
        <strain evidence="3">MT/VB/25A 57/8</strain>
    </source>
</reference>
<evidence type="ECO:0000313" key="4">
    <source>
        <dbReference type="Proteomes" id="UP001174677"/>
    </source>
</evidence>
<gene>
    <name evidence="3" type="ORF">P3X46_027168</name>
</gene>
<dbReference type="PROSITE" id="PS51277">
    <property type="entry name" value="BURP"/>
    <property type="match status" value="1"/>
</dbReference>
<protein>
    <recommendedName>
        <fullName evidence="2">BURP domain-containing protein</fullName>
    </recommendedName>
</protein>